<dbReference type="GO" id="GO:0031522">
    <property type="term" value="C:cell envelope Sec protein transport complex"/>
    <property type="evidence" value="ECO:0007669"/>
    <property type="project" value="TreeGrafter"/>
</dbReference>
<dbReference type="Gene3D" id="3.10.450.50">
    <property type="match status" value="1"/>
</dbReference>
<dbReference type="InterPro" id="IPR027417">
    <property type="entry name" value="P-loop_NTPase"/>
</dbReference>
<dbReference type="InterPro" id="IPR011130">
    <property type="entry name" value="SecA_preprotein_X-link_dom"/>
</dbReference>
<comment type="subunit">
    <text evidence="12">Monomer and homodimer. Part of the essential Sec protein translocation apparatus which comprises SecA, SecYEG and auxiliary proteins SecDF. Other proteins may also be involved.</text>
</comment>
<dbReference type="InterPro" id="IPR001650">
    <property type="entry name" value="Helicase_C-like"/>
</dbReference>
<dbReference type="GO" id="GO:0005829">
    <property type="term" value="C:cytosol"/>
    <property type="evidence" value="ECO:0007669"/>
    <property type="project" value="TreeGrafter"/>
</dbReference>
<dbReference type="SMART" id="SM00958">
    <property type="entry name" value="SecA_PP_bind"/>
    <property type="match status" value="1"/>
</dbReference>
<dbReference type="Pfam" id="PF07516">
    <property type="entry name" value="SecA_SW"/>
    <property type="match status" value="1"/>
</dbReference>
<dbReference type="GO" id="GO:0006605">
    <property type="term" value="P:protein targeting"/>
    <property type="evidence" value="ECO:0007669"/>
    <property type="project" value="UniProtKB-UniRule"/>
</dbReference>
<organism evidence="16 17">
    <name type="scientific">Candidatus Uhrbacteria bacterium GW2011_GWC1_41_20</name>
    <dbReference type="NCBI Taxonomy" id="1618983"/>
    <lineage>
        <taxon>Bacteria</taxon>
        <taxon>Candidatus Uhriibacteriota</taxon>
    </lineage>
</organism>
<dbReference type="NCBIfam" id="NF006630">
    <property type="entry name" value="PRK09200.1"/>
    <property type="match status" value="1"/>
</dbReference>
<dbReference type="GO" id="GO:0008564">
    <property type="term" value="F:protein-exporting ATPase activity"/>
    <property type="evidence" value="ECO:0007669"/>
    <property type="project" value="UniProtKB-EC"/>
</dbReference>
<comment type="similarity">
    <text evidence="2 12">Belongs to the SecA family.</text>
</comment>
<dbReference type="Gene3D" id="3.40.50.300">
    <property type="entry name" value="P-loop containing nucleotide triphosphate hydrolases"/>
    <property type="match status" value="3"/>
</dbReference>
<dbReference type="Pfam" id="PF21090">
    <property type="entry name" value="P-loop_SecA"/>
    <property type="match status" value="1"/>
</dbReference>
<evidence type="ECO:0000256" key="8">
    <source>
        <dbReference type="ARBA" id="ARBA00022927"/>
    </source>
</evidence>
<evidence type="ECO:0000256" key="7">
    <source>
        <dbReference type="ARBA" id="ARBA00022840"/>
    </source>
</evidence>
<dbReference type="InterPro" id="IPR044722">
    <property type="entry name" value="SecA_SF2_C"/>
</dbReference>
<evidence type="ECO:0000256" key="6">
    <source>
        <dbReference type="ARBA" id="ARBA00022741"/>
    </source>
</evidence>
<dbReference type="GO" id="GO:0017038">
    <property type="term" value="P:protein import"/>
    <property type="evidence" value="ECO:0007669"/>
    <property type="project" value="InterPro"/>
</dbReference>
<dbReference type="GO" id="GO:0005524">
    <property type="term" value="F:ATP binding"/>
    <property type="evidence" value="ECO:0007669"/>
    <property type="project" value="UniProtKB-UniRule"/>
</dbReference>
<sequence length="935" mass="105727">MNKVLTKIFGDPNVKILKTLKSDAEKVNQFEESIARLTDDQLKDKTQEFKARLESGDTLDDIAHEAFAVVRQASQRTLGQRHYDVQIMGGMALHHGMIAEMRTGEGKTLTSTAAIYLNALSGKGVHVVTVNDYLAKRDTVWMGQIFHALGLSVGCIQQEGGYLYDEDFKAQTEEEKNAEDKERDVTGSFKVQMDFLSPASRGDSYNADITYGTNNQFGFDYLRDNMAMDLKQKVQRPLNFAIVDEVDSILIDEARTPLIISAPAEESADLYYRFSQIILGLSENIDYNLDEKLRVATFTEEGMHKIEQRLGIKNLYEEGLQIIHHAEQALKAHALFRKDKDYVVMDGEVKIVDEFTGRILEGRRYSEGLHQAIEAKEGVEIKNESRTLATITFQNYFRMYKKLAGMTGTAETEAEEFAKIYNLDVAVIPTNRPVNRNDKTDKIFQTEKGKFLAVVQEVKALREKGQPVLIGTASIEKNELLDDLLLKAGIPHEALNAKNHEREAQIIAQAGKPGSVTLATNMAGRGVDIILGGNPCTKEEHEKVKDLGGLIVIGTERHEARRIDNQLRGRSGRQGDPGDTQFYVSLEDDLMRIFASERVKKMMTTFNIDETTPIESKMISRSIEKAQERVEGHNFDTRKHVLEYDDVLNRHRMHVYNWRDRVLENAKGSEEAILEMVEEEIERIVFFHTEPKAKIDVPEAFRDKTMEGEEKKANWDPKEIVESLTTILPITPEFSELVRSEFIERVKDQQVLAQKRSIVIEAFMKMVVGRLEALKVQIDNEEKFHKLLCNVMLRANDNLWVQHLDTMTYLRRAIGLQGYGQRDPLVEYKREAFGLFQDFQADIAREVVYNIFKVIEQSVAVEKIIAGAPSLFEKAGLTFSGAQKTMVKKVAEAFLKGATQKAVRTVPKVGRNDACPCGAVKPDGSPVKYKNCHGA</sequence>
<dbReference type="Proteomes" id="UP000033930">
    <property type="component" value="Unassembled WGS sequence"/>
</dbReference>
<dbReference type="PROSITE" id="PS51192">
    <property type="entry name" value="HELICASE_ATP_BIND_1"/>
    <property type="match status" value="1"/>
</dbReference>
<evidence type="ECO:0000313" key="17">
    <source>
        <dbReference type="Proteomes" id="UP000033930"/>
    </source>
</evidence>
<dbReference type="SUPFAM" id="SSF81767">
    <property type="entry name" value="Pre-protein crosslinking domain of SecA"/>
    <property type="match status" value="1"/>
</dbReference>
<feature type="binding site" evidence="12">
    <location>
        <position position="528"/>
    </location>
    <ligand>
        <name>ATP</name>
        <dbReference type="ChEBI" id="CHEBI:30616"/>
    </ligand>
</feature>
<dbReference type="FunFam" id="3.90.1440.10:FF:000002">
    <property type="entry name" value="Protein translocase subunit SecA"/>
    <property type="match status" value="1"/>
</dbReference>
<dbReference type="InterPro" id="IPR036266">
    <property type="entry name" value="SecA_Wing/Scaffold_sf"/>
</dbReference>
<dbReference type="InterPro" id="IPR011116">
    <property type="entry name" value="SecA_Wing/Scaffold"/>
</dbReference>
<dbReference type="Pfam" id="PF07517">
    <property type="entry name" value="SecA_DEAD"/>
    <property type="match status" value="1"/>
</dbReference>
<feature type="binding site" evidence="12">
    <location>
        <position position="86"/>
    </location>
    <ligand>
        <name>ATP</name>
        <dbReference type="ChEBI" id="CHEBI:30616"/>
    </ligand>
</feature>
<dbReference type="GO" id="GO:0065002">
    <property type="term" value="P:intracellular protein transmembrane transport"/>
    <property type="evidence" value="ECO:0007669"/>
    <property type="project" value="UniProtKB-UniRule"/>
</dbReference>
<dbReference type="FunFam" id="3.40.50.300:FF:000429">
    <property type="entry name" value="Preprotein translocase subunit SecA"/>
    <property type="match status" value="1"/>
</dbReference>
<dbReference type="InterPro" id="IPR000185">
    <property type="entry name" value="SecA"/>
</dbReference>
<dbReference type="SUPFAM" id="SSF81886">
    <property type="entry name" value="Helical scaffold and wing domains of SecA"/>
    <property type="match status" value="1"/>
</dbReference>
<evidence type="ECO:0000256" key="4">
    <source>
        <dbReference type="ARBA" id="ARBA00022475"/>
    </source>
</evidence>
<evidence type="ECO:0000256" key="2">
    <source>
        <dbReference type="ARBA" id="ARBA00007650"/>
    </source>
</evidence>
<proteinExistence type="inferred from homology"/>
<dbReference type="PANTHER" id="PTHR30612:SF0">
    <property type="entry name" value="CHLOROPLAST PROTEIN-TRANSPORTING ATPASE"/>
    <property type="match status" value="1"/>
</dbReference>
<dbReference type="EMBL" id="LCAW01000008">
    <property type="protein sequence ID" value="KKR99259.1"/>
    <property type="molecule type" value="Genomic_DNA"/>
</dbReference>
<dbReference type="InterPro" id="IPR011115">
    <property type="entry name" value="SecA_DEAD"/>
</dbReference>
<comment type="caution">
    <text evidence="16">The sequence shown here is derived from an EMBL/GenBank/DDBJ whole genome shotgun (WGS) entry which is preliminary data.</text>
</comment>
<dbReference type="CDD" id="cd18803">
    <property type="entry name" value="SF2_C_secA"/>
    <property type="match status" value="1"/>
</dbReference>
<evidence type="ECO:0000256" key="11">
    <source>
        <dbReference type="ARBA" id="ARBA00023136"/>
    </source>
</evidence>
<dbReference type="GO" id="GO:0043952">
    <property type="term" value="P:protein transport by the Sec complex"/>
    <property type="evidence" value="ECO:0007669"/>
    <property type="project" value="TreeGrafter"/>
</dbReference>
<dbReference type="PROSITE" id="PS51196">
    <property type="entry name" value="SECA_MOTOR_DEAD"/>
    <property type="match status" value="1"/>
</dbReference>
<evidence type="ECO:0000256" key="12">
    <source>
        <dbReference type="HAMAP-Rule" id="MF_01382"/>
    </source>
</evidence>
<evidence type="ECO:0000256" key="5">
    <source>
        <dbReference type="ARBA" id="ARBA00022490"/>
    </source>
</evidence>
<dbReference type="CDD" id="cd17928">
    <property type="entry name" value="DEXDc_SecA"/>
    <property type="match status" value="1"/>
</dbReference>
<reference evidence="16 17" key="1">
    <citation type="journal article" date="2015" name="Nature">
        <title>rRNA introns, odd ribosomes, and small enigmatic genomes across a large radiation of phyla.</title>
        <authorList>
            <person name="Brown C.T."/>
            <person name="Hug L.A."/>
            <person name="Thomas B.C."/>
            <person name="Sharon I."/>
            <person name="Castelle C.J."/>
            <person name="Singh A."/>
            <person name="Wilkins M.J."/>
            <person name="Williams K.H."/>
            <person name="Banfield J.F."/>
        </authorList>
    </citation>
    <scope>NUCLEOTIDE SEQUENCE [LARGE SCALE GENOMIC DNA]</scope>
</reference>
<dbReference type="Gene3D" id="3.90.1440.10">
    <property type="entry name" value="SecA, preprotein cross-linking domain"/>
    <property type="match status" value="1"/>
</dbReference>
<keyword evidence="3 12" id="KW-0813">Transport</keyword>
<dbReference type="HAMAP" id="MF_01382">
    <property type="entry name" value="SecA"/>
    <property type="match status" value="1"/>
</dbReference>
<comment type="subcellular location">
    <subcellularLocation>
        <location evidence="12">Cell membrane</location>
        <topology evidence="12">Peripheral membrane protein</topology>
        <orientation evidence="12">Cytoplasmic side</orientation>
    </subcellularLocation>
    <subcellularLocation>
        <location evidence="12">Cytoplasm</location>
    </subcellularLocation>
    <subcellularLocation>
        <location evidence="1">Membrane</location>
        <topology evidence="1">Peripheral membrane protein</topology>
    </subcellularLocation>
    <text evidence="12">Distribution is 50-50.</text>
</comment>
<evidence type="ECO:0000256" key="3">
    <source>
        <dbReference type="ARBA" id="ARBA00022448"/>
    </source>
</evidence>
<evidence type="ECO:0000259" key="15">
    <source>
        <dbReference type="PROSITE" id="PS51196"/>
    </source>
</evidence>
<dbReference type="PRINTS" id="PR00906">
    <property type="entry name" value="SECA"/>
</dbReference>
<feature type="domain" description="Helicase C-terminal" evidence="14">
    <location>
        <begin position="453"/>
        <end position="620"/>
    </location>
</feature>
<dbReference type="InterPro" id="IPR036670">
    <property type="entry name" value="SecA_X-link_sf"/>
</dbReference>
<dbReference type="Pfam" id="PF01043">
    <property type="entry name" value="SecA_PP_bind"/>
    <property type="match status" value="1"/>
</dbReference>
<feature type="binding site" evidence="12">
    <location>
        <begin position="104"/>
        <end position="108"/>
    </location>
    <ligand>
        <name>ATP</name>
        <dbReference type="ChEBI" id="CHEBI:30616"/>
    </ligand>
</feature>
<evidence type="ECO:0000259" key="14">
    <source>
        <dbReference type="PROSITE" id="PS51194"/>
    </source>
</evidence>
<keyword evidence="8 12" id="KW-0653">Protein transport</keyword>
<protein>
    <recommendedName>
        <fullName evidence="12">Protein translocase subunit SecA</fullName>
        <ecNumber evidence="12">7.4.2.8</ecNumber>
    </recommendedName>
</protein>
<dbReference type="InterPro" id="IPR014001">
    <property type="entry name" value="Helicase_ATP-bd"/>
</dbReference>
<keyword evidence="4 12" id="KW-1003">Cell membrane</keyword>
<keyword evidence="10 12" id="KW-0811">Translocation</keyword>
<dbReference type="NCBIfam" id="NF009538">
    <property type="entry name" value="PRK12904.1"/>
    <property type="match status" value="1"/>
</dbReference>
<dbReference type="InterPro" id="IPR014018">
    <property type="entry name" value="SecA_motor_DEAD"/>
</dbReference>
<name>A0A0G0VEH0_9BACT</name>
<evidence type="ECO:0000259" key="13">
    <source>
        <dbReference type="PROSITE" id="PS51192"/>
    </source>
</evidence>
<dbReference type="AlphaFoldDB" id="A0A0G0VEH0"/>
<keyword evidence="6 12" id="KW-0547">Nucleotide-binding</keyword>
<evidence type="ECO:0000256" key="9">
    <source>
        <dbReference type="ARBA" id="ARBA00022967"/>
    </source>
</evidence>
<evidence type="ECO:0000313" key="16">
    <source>
        <dbReference type="EMBL" id="KKR99259.1"/>
    </source>
</evidence>
<keyword evidence="7 12" id="KW-0067">ATP-binding</keyword>
<dbReference type="PROSITE" id="PS51194">
    <property type="entry name" value="HELICASE_CTER"/>
    <property type="match status" value="1"/>
</dbReference>
<dbReference type="SMART" id="SM00957">
    <property type="entry name" value="SecA_DEAD"/>
    <property type="match status" value="1"/>
</dbReference>
<comment type="catalytic activity">
    <reaction evidence="12">
        <text>ATP + H2O + cellular proteinSide 1 = ADP + phosphate + cellular proteinSide 2.</text>
        <dbReference type="EC" id="7.4.2.8"/>
    </reaction>
</comment>
<keyword evidence="9 12" id="KW-1278">Translocase</keyword>
<dbReference type="PANTHER" id="PTHR30612">
    <property type="entry name" value="SECA INNER MEMBRANE COMPONENT OF SEC PROTEIN SECRETION SYSTEM"/>
    <property type="match status" value="1"/>
</dbReference>
<dbReference type="EC" id="7.4.2.8" evidence="12"/>
<evidence type="ECO:0000256" key="10">
    <source>
        <dbReference type="ARBA" id="ARBA00023010"/>
    </source>
</evidence>
<comment type="function">
    <text evidence="12">Part of the Sec protein translocase complex. Interacts with the SecYEG preprotein conducting channel. Has a central role in coupling the hydrolysis of ATP to the transfer of proteins into and across the cell membrane, serving as an ATP-driven molecular motor driving the stepwise translocation of polypeptide chains across the membrane.</text>
</comment>
<dbReference type="Gene3D" id="1.10.3060.10">
    <property type="entry name" value="Helical scaffold and wing domains of SecA"/>
    <property type="match status" value="1"/>
</dbReference>
<feature type="domain" description="Helicase ATP-binding" evidence="13">
    <location>
        <begin position="88"/>
        <end position="282"/>
    </location>
</feature>
<keyword evidence="5 12" id="KW-0963">Cytoplasm</keyword>
<gene>
    <name evidence="12 16" type="primary">secA</name>
    <name evidence="16" type="ORF">UU50_C0008G0015</name>
</gene>
<feature type="domain" description="SecA family profile" evidence="15">
    <location>
        <begin position="2"/>
        <end position="615"/>
    </location>
</feature>
<dbReference type="PATRIC" id="fig|1618983.3.peg.412"/>
<keyword evidence="11 12" id="KW-0472">Membrane</keyword>
<accession>A0A0G0VEH0</accession>
<dbReference type="GO" id="GO:0005886">
    <property type="term" value="C:plasma membrane"/>
    <property type="evidence" value="ECO:0007669"/>
    <property type="project" value="UniProtKB-SubCell"/>
</dbReference>
<evidence type="ECO:0000256" key="1">
    <source>
        <dbReference type="ARBA" id="ARBA00004170"/>
    </source>
</evidence>
<dbReference type="SUPFAM" id="SSF52540">
    <property type="entry name" value="P-loop containing nucleoside triphosphate hydrolases"/>
    <property type="match status" value="2"/>
</dbReference>